<sequence length="297" mass="33629">MANNITNMTLRLPDDLNLQLQAASKAADVSKHQMILDLIRSGLAGQVSQSLEVAQQVKEQLAGDRPITDVAIDTKNALDMIQAQLQMLQGQYQSLKEDIAKKKEEPEVQFKAGYEITKQSTLKYSMLLASDGYEQEWGRGNRKDKYIYHTDLGIITKVGRTKTGRKSFWVLATDVEDLQVSPDGDFISPLGGYGYDLETWEREAEEVKGNSGVLANPYKYWAADDEEMVSIDYELGITAEYLHETFDIDFKVLFSRTTLDIQIDGVWTHFIKQSDDIWAKTGYYRAIDYKAKVLGVK</sequence>
<reference evidence="2 3" key="1">
    <citation type="submission" date="2020-10" db="EMBL/GenBank/DDBJ databases">
        <authorList>
            <person name="Castelo-Branco R."/>
            <person name="Eusebio N."/>
            <person name="Adriana R."/>
            <person name="Vieira A."/>
            <person name="Brugerolle De Fraissinette N."/>
            <person name="Rezende De Castro R."/>
            <person name="Schneider M.P."/>
            <person name="Vasconcelos V."/>
            <person name="Leao P.N."/>
        </authorList>
    </citation>
    <scope>NUCLEOTIDE SEQUENCE [LARGE SCALE GENOMIC DNA]</scope>
    <source>
        <strain evidence="2 3">LEGE 07299</strain>
    </source>
</reference>
<gene>
    <name evidence="2" type="ORF">IQ229_10455</name>
</gene>
<keyword evidence="3" id="KW-1185">Reference proteome</keyword>
<protein>
    <recommendedName>
        <fullName evidence="4">Ribbon-helix-helix protein CopG domain-containing protein</fullName>
    </recommendedName>
</protein>
<evidence type="ECO:0000256" key="1">
    <source>
        <dbReference type="SAM" id="Coils"/>
    </source>
</evidence>
<name>A0ABR9TZT9_9NOSO</name>
<organism evidence="2 3">
    <name type="scientific">Nostoc cf. edaphicum LEGE 07299</name>
    <dbReference type="NCBI Taxonomy" id="2777974"/>
    <lineage>
        <taxon>Bacteria</taxon>
        <taxon>Bacillati</taxon>
        <taxon>Cyanobacteriota</taxon>
        <taxon>Cyanophyceae</taxon>
        <taxon>Nostocales</taxon>
        <taxon>Nostocaceae</taxon>
        <taxon>Nostoc</taxon>
    </lineage>
</organism>
<accession>A0ABR9TZT9</accession>
<evidence type="ECO:0000313" key="3">
    <source>
        <dbReference type="Proteomes" id="UP000647836"/>
    </source>
</evidence>
<feature type="coiled-coil region" evidence="1">
    <location>
        <begin position="78"/>
        <end position="105"/>
    </location>
</feature>
<comment type="caution">
    <text evidence="2">The sequence shown here is derived from an EMBL/GenBank/DDBJ whole genome shotgun (WGS) entry which is preliminary data.</text>
</comment>
<evidence type="ECO:0000313" key="2">
    <source>
        <dbReference type="EMBL" id="MBE9105347.1"/>
    </source>
</evidence>
<dbReference type="CDD" id="cd21631">
    <property type="entry name" value="RHH_CopG_NikR-like"/>
    <property type="match status" value="1"/>
</dbReference>
<proteinExistence type="predicted"/>
<evidence type="ECO:0008006" key="4">
    <source>
        <dbReference type="Google" id="ProtNLM"/>
    </source>
</evidence>
<keyword evidence="1" id="KW-0175">Coiled coil</keyword>
<dbReference type="EMBL" id="JADEXF010000279">
    <property type="protein sequence ID" value="MBE9105347.1"/>
    <property type="molecule type" value="Genomic_DNA"/>
</dbReference>
<dbReference type="Proteomes" id="UP000647836">
    <property type="component" value="Unassembled WGS sequence"/>
</dbReference>
<dbReference type="RefSeq" id="WP_194043433.1">
    <property type="nucleotide sequence ID" value="NZ_JADEXF010000279.1"/>
</dbReference>